<dbReference type="Gene3D" id="1.10.490.10">
    <property type="entry name" value="Globins"/>
    <property type="match status" value="1"/>
</dbReference>
<dbReference type="AlphaFoldDB" id="A0A2A2LDP2"/>
<dbReference type="STRING" id="2018661.A0A2A2LDP2"/>
<organism evidence="2 3">
    <name type="scientific">Diploscapter pachys</name>
    <dbReference type="NCBI Taxonomy" id="2018661"/>
    <lineage>
        <taxon>Eukaryota</taxon>
        <taxon>Metazoa</taxon>
        <taxon>Ecdysozoa</taxon>
        <taxon>Nematoda</taxon>
        <taxon>Chromadorea</taxon>
        <taxon>Rhabditida</taxon>
        <taxon>Rhabditina</taxon>
        <taxon>Rhabditomorpha</taxon>
        <taxon>Rhabditoidea</taxon>
        <taxon>Rhabditidae</taxon>
        <taxon>Diploscapter</taxon>
    </lineage>
</organism>
<feature type="region of interest" description="Disordered" evidence="1">
    <location>
        <begin position="93"/>
        <end position="148"/>
    </location>
</feature>
<reference evidence="2 3" key="1">
    <citation type="journal article" date="2017" name="Curr. Biol.">
        <title>Genome architecture and evolution of a unichromosomal asexual nematode.</title>
        <authorList>
            <person name="Fradin H."/>
            <person name="Zegar C."/>
            <person name="Gutwein M."/>
            <person name="Lucas J."/>
            <person name="Kovtun M."/>
            <person name="Corcoran D."/>
            <person name="Baugh L.R."/>
            <person name="Kiontke K."/>
            <person name="Gunsalus K."/>
            <person name="Fitch D.H."/>
            <person name="Piano F."/>
        </authorList>
    </citation>
    <scope>NUCLEOTIDE SEQUENCE [LARGE SCALE GENOMIC DNA]</scope>
    <source>
        <strain evidence="2">PF1309</strain>
    </source>
</reference>
<dbReference type="EMBL" id="LIAE01006869">
    <property type="protein sequence ID" value="PAV84332.1"/>
    <property type="molecule type" value="Genomic_DNA"/>
</dbReference>
<protein>
    <submittedName>
        <fullName evidence="2">Uncharacterized protein</fullName>
    </submittedName>
</protein>
<dbReference type="OrthoDB" id="5853324at2759"/>
<proteinExistence type="predicted"/>
<dbReference type="InterPro" id="IPR012292">
    <property type="entry name" value="Globin/Proto"/>
</dbReference>
<dbReference type="GO" id="GO:0019825">
    <property type="term" value="F:oxygen binding"/>
    <property type="evidence" value="ECO:0007669"/>
    <property type="project" value="InterPro"/>
</dbReference>
<sequence>MQETFIKIMEANFLEQNQNQFEKNYFEVLLNVFIERFIPYLTGEQQLPTKSGEEKKKVRFAQSYAPTYIVEVWKKFFNILIAQMTDSFELERTKQRNAQNQKALAPHQHIEQSERKKKRVQEKASEIENTASSYEAAIQQETMHEDPF</sequence>
<comment type="caution">
    <text evidence="2">The sequence shown here is derived from an EMBL/GenBank/DDBJ whole genome shotgun (WGS) entry which is preliminary data.</text>
</comment>
<keyword evidence="3" id="KW-1185">Reference proteome</keyword>
<name>A0A2A2LDP2_9BILA</name>
<dbReference type="GO" id="GO:0020037">
    <property type="term" value="F:heme binding"/>
    <property type="evidence" value="ECO:0007669"/>
    <property type="project" value="InterPro"/>
</dbReference>
<evidence type="ECO:0000256" key="1">
    <source>
        <dbReference type="SAM" id="MobiDB-lite"/>
    </source>
</evidence>
<gene>
    <name evidence="2" type="ORF">WR25_19435</name>
</gene>
<evidence type="ECO:0000313" key="2">
    <source>
        <dbReference type="EMBL" id="PAV84332.1"/>
    </source>
</evidence>
<accession>A0A2A2LDP2</accession>
<evidence type="ECO:0000313" key="3">
    <source>
        <dbReference type="Proteomes" id="UP000218231"/>
    </source>
</evidence>
<dbReference type="Proteomes" id="UP000218231">
    <property type="component" value="Unassembled WGS sequence"/>
</dbReference>